<name>A0ABN9QRX7_9DINO</name>
<accession>A0ABN9QRX7</accession>
<evidence type="ECO:0000256" key="1">
    <source>
        <dbReference type="SAM" id="MobiDB-lite"/>
    </source>
</evidence>
<keyword evidence="3" id="KW-1185">Reference proteome</keyword>
<dbReference type="Proteomes" id="UP001189429">
    <property type="component" value="Unassembled WGS sequence"/>
</dbReference>
<feature type="compositionally biased region" description="Basic residues" evidence="1">
    <location>
        <begin position="82"/>
        <end position="91"/>
    </location>
</feature>
<organism evidence="2 3">
    <name type="scientific">Prorocentrum cordatum</name>
    <dbReference type="NCBI Taxonomy" id="2364126"/>
    <lineage>
        <taxon>Eukaryota</taxon>
        <taxon>Sar</taxon>
        <taxon>Alveolata</taxon>
        <taxon>Dinophyceae</taxon>
        <taxon>Prorocentrales</taxon>
        <taxon>Prorocentraceae</taxon>
        <taxon>Prorocentrum</taxon>
    </lineage>
</organism>
<feature type="region of interest" description="Disordered" evidence="1">
    <location>
        <begin position="61"/>
        <end position="106"/>
    </location>
</feature>
<protein>
    <submittedName>
        <fullName evidence="2">Uncharacterized protein</fullName>
    </submittedName>
</protein>
<evidence type="ECO:0000313" key="3">
    <source>
        <dbReference type="Proteomes" id="UP001189429"/>
    </source>
</evidence>
<reference evidence="2" key="1">
    <citation type="submission" date="2023-10" db="EMBL/GenBank/DDBJ databases">
        <authorList>
            <person name="Chen Y."/>
            <person name="Shah S."/>
            <person name="Dougan E. K."/>
            <person name="Thang M."/>
            <person name="Chan C."/>
        </authorList>
    </citation>
    <scope>NUCLEOTIDE SEQUENCE [LARGE SCALE GENOMIC DNA]</scope>
</reference>
<dbReference type="EMBL" id="CAUYUJ010004289">
    <property type="protein sequence ID" value="CAK0808954.1"/>
    <property type="molecule type" value="Genomic_DNA"/>
</dbReference>
<proteinExistence type="predicted"/>
<comment type="caution">
    <text evidence="2">The sequence shown here is derived from an EMBL/GenBank/DDBJ whole genome shotgun (WGS) entry which is preliminary data.</text>
</comment>
<evidence type="ECO:0000313" key="2">
    <source>
        <dbReference type="EMBL" id="CAK0808954.1"/>
    </source>
</evidence>
<sequence length="106" mass="11576">MQLPVKGCFSSHEAAAMANSSLARSSEGGARRRVPFPEVVSRHPSLAVPLPLLQHLRADSRFGRTGSAQPNIEEGGSGRGRCLPRPRRVARHGSPQHPGRARRRRQ</sequence>
<gene>
    <name evidence="2" type="ORF">PCOR1329_LOCUS14362</name>
</gene>